<dbReference type="Proteomes" id="UP001143362">
    <property type="component" value="Unassembled WGS sequence"/>
</dbReference>
<proteinExistence type="predicted"/>
<dbReference type="InterPro" id="IPR036388">
    <property type="entry name" value="WH-like_DNA-bd_sf"/>
</dbReference>
<feature type="domain" description="HTH luxR-type" evidence="1">
    <location>
        <begin position="313"/>
        <end position="378"/>
    </location>
</feature>
<dbReference type="SMART" id="SM00421">
    <property type="entry name" value="HTH_LUXR"/>
    <property type="match status" value="1"/>
</dbReference>
<gene>
    <name evidence="2" type="ORF">EYC98_13555</name>
</gene>
<comment type="caution">
    <text evidence="2">The sequence shown here is derived from an EMBL/GenBank/DDBJ whole genome shotgun (WGS) entry which is preliminary data.</text>
</comment>
<dbReference type="Gene3D" id="1.10.10.10">
    <property type="entry name" value="Winged helix-like DNA-binding domain superfamily/Winged helix DNA-binding domain"/>
    <property type="match status" value="1"/>
</dbReference>
<accession>A0ABT3TKD7</accession>
<keyword evidence="3" id="KW-1185">Reference proteome</keyword>
<protein>
    <submittedName>
        <fullName evidence="2">Helix-turn-helix transcriptional regulator</fullName>
    </submittedName>
</protein>
<organism evidence="2 3">
    <name type="scientific">Candidatus Litorirhabdus singularis</name>
    <dbReference type="NCBI Taxonomy" id="2518993"/>
    <lineage>
        <taxon>Bacteria</taxon>
        <taxon>Pseudomonadati</taxon>
        <taxon>Pseudomonadota</taxon>
        <taxon>Gammaproteobacteria</taxon>
        <taxon>Cellvibrionales</taxon>
        <taxon>Halieaceae</taxon>
        <taxon>Candidatus Litorirhabdus</taxon>
    </lineage>
</organism>
<evidence type="ECO:0000259" key="1">
    <source>
        <dbReference type="PROSITE" id="PS50043"/>
    </source>
</evidence>
<evidence type="ECO:0000313" key="3">
    <source>
        <dbReference type="Proteomes" id="UP001143362"/>
    </source>
</evidence>
<sequence length="382" mass="41620">MPTDPDLGELLGALYEGPLEDPPWSSFLTLLRSVFVADAVTLLLNAPLQSAPDSSAPVANSRMQLLSDGGSTSHIESYTQGQFLLDPMVNLPAGKVISLREFMSEAELLASEFYQVILAPQNWYDFLAVDLRVNGEIDARMRIGRYRGAPRFGEAEKQRLQDLLPHIERAIRLHTRVRRLESERAVYAGVVAQMSVATILLDENGTIVSCNELAEALLAEGDGITASDGHLVLCKREQTNELLALVSRVFQAQQHNDIMAVEALRVERPSGAGDLGVLIRPVPGAEARQVHSIPTVAIFISNPESQAEAPVQVITRLFGLTPTEAALTMLLTNGLTLDEASLELGVSRNTTRTHLRSVFSKTGVSRQTMLVRLILKSVAPLA</sequence>
<name>A0ABT3TKD7_9GAMM</name>
<reference evidence="2" key="1">
    <citation type="submission" date="2019-02" db="EMBL/GenBank/DDBJ databases">
        <authorList>
            <person name="Li S.-H."/>
        </authorList>
    </citation>
    <scope>NUCLEOTIDE SEQUENCE</scope>
    <source>
        <strain evidence="2">IMCC14734</strain>
    </source>
</reference>
<dbReference type="EMBL" id="SHNN01000002">
    <property type="protein sequence ID" value="MCX2981884.1"/>
    <property type="molecule type" value="Genomic_DNA"/>
</dbReference>
<dbReference type="InterPro" id="IPR016032">
    <property type="entry name" value="Sig_transdc_resp-reg_C-effctor"/>
</dbReference>
<dbReference type="InterPro" id="IPR000792">
    <property type="entry name" value="Tscrpt_reg_LuxR_C"/>
</dbReference>
<dbReference type="SUPFAM" id="SSF46894">
    <property type="entry name" value="C-terminal effector domain of the bipartite response regulators"/>
    <property type="match status" value="1"/>
</dbReference>
<dbReference type="PROSITE" id="PS50043">
    <property type="entry name" value="HTH_LUXR_2"/>
    <property type="match status" value="1"/>
</dbReference>
<dbReference type="RefSeq" id="WP_279245877.1">
    <property type="nucleotide sequence ID" value="NZ_SHNN01000002.1"/>
</dbReference>
<evidence type="ECO:0000313" key="2">
    <source>
        <dbReference type="EMBL" id="MCX2981884.1"/>
    </source>
</evidence>